<keyword evidence="1" id="KW-1133">Transmembrane helix</keyword>
<evidence type="ECO:0000313" key="3">
    <source>
        <dbReference type="Proteomes" id="UP001164459"/>
    </source>
</evidence>
<name>A0ABY7GUR1_9BACT</name>
<evidence type="ECO:0000313" key="2">
    <source>
        <dbReference type="EMBL" id="WAS90670.1"/>
    </source>
</evidence>
<gene>
    <name evidence="2" type="ORF">O0S08_31165</name>
</gene>
<dbReference type="RefSeq" id="WP_269032997.1">
    <property type="nucleotide sequence ID" value="NZ_CP114040.1"/>
</dbReference>
<evidence type="ECO:0000256" key="1">
    <source>
        <dbReference type="SAM" id="Phobius"/>
    </source>
</evidence>
<protein>
    <submittedName>
        <fullName evidence="2">Uncharacterized protein</fullName>
    </submittedName>
</protein>
<proteinExistence type="predicted"/>
<keyword evidence="3" id="KW-1185">Reference proteome</keyword>
<accession>A0ABY7GUR1</accession>
<reference evidence="2" key="1">
    <citation type="submission" date="2022-11" db="EMBL/GenBank/DDBJ databases">
        <title>Minimal conservation of predation-associated metabolite biosynthetic gene clusters underscores biosynthetic potential of Myxococcota including descriptions for ten novel species: Archangium lansinium sp. nov., Myxococcus landrumus sp. nov., Nannocystis bai.</title>
        <authorList>
            <person name="Ahearne A."/>
            <person name="Stevens C."/>
            <person name="Dowd S."/>
        </authorList>
    </citation>
    <scope>NUCLEOTIDE SEQUENCE</scope>
    <source>
        <strain evidence="2">Fl3</strain>
    </source>
</reference>
<organism evidence="2 3">
    <name type="scientific">Nannocystis punicea</name>
    <dbReference type="NCBI Taxonomy" id="2995304"/>
    <lineage>
        <taxon>Bacteria</taxon>
        <taxon>Pseudomonadati</taxon>
        <taxon>Myxococcota</taxon>
        <taxon>Polyangia</taxon>
        <taxon>Nannocystales</taxon>
        <taxon>Nannocystaceae</taxon>
        <taxon>Nannocystis</taxon>
    </lineage>
</organism>
<keyword evidence="1" id="KW-0472">Membrane</keyword>
<sequence length="239" mass="24754">MFRSSIAAVTAGISLGGLPLAPNQAAASPYLVDLAARSDPPAGDESTHTHEVLEALPTPPAPRIAIDTPAVQVPVAAAPHPISPASTAFFVGAPRSVPRPPDLAPAPAGGLGLMITGFSMFTVSYLLTAWAGSIVQDGQSACDGTREQCREIGKALRIPFAGPIMAARELDGTQEILGLVLVSGAQIATFTMGLVGAVRQLRYKRWERNLGGIPLGESGLAVQPMPRRDGGGLGLNYRF</sequence>
<dbReference type="Proteomes" id="UP001164459">
    <property type="component" value="Chromosome"/>
</dbReference>
<keyword evidence="1" id="KW-0812">Transmembrane</keyword>
<dbReference type="EMBL" id="CP114040">
    <property type="protein sequence ID" value="WAS90670.1"/>
    <property type="molecule type" value="Genomic_DNA"/>
</dbReference>
<feature type="transmembrane region" description="Helical" evidence="1">
    <location>
        <begin position="176"/>
        <end position="198"/>
    </location>
</feature>